<name>A0A1I4HR69_9LACT</name>
<evidence type="ECO:0000256" key="5">
    <source>
        <dbReference type="ARBA" id="ARBA00022827"/>
    </source>
</evidence>
<feature type="binding site" evidence="12">
    <location>
        <position position="278"/>
    </location>
    <ligand>
        <name>NAD(+)</name>
        <dbReference type="ChEBI" id="CHEBI:57540"/>
    </ligand>
</feature>
<dbReference type="InterPro" id="IPR023753">
    <property type="entry name" value="FAD/NAD-binding_dom"/>
</dbReference>
<dbReference type="EMBL" id="CP118627">
    <property type="protein sequence ID" value="WEA13719.1"/>
    <property type="molecule type" value="Genomic_DNA"/>
</dbReference>
<keyword evidence="7 12" id="KW-0520">NAD</keyword>
<dbReference type="GO" id="GO:0050660">
    <property type="term" value="F:flavin adenine dinucleotide binding"/>
    <property type="evidence" value="ECO:0007669"/>
    <property type="project" value="InterPro"/>
</dbReference>
<dbReference type="InterPro" id="IPR012999">
    <property type="entry name" value="Pyr_OxRdtase_I_AS"/>
</dbReference>
<dbReference type="PIRSF" id="PIRSF000350">
    <property type="entry name" value="Mercury_reductase_MerA"/>
    <property type="match status" value="1"/>
</dbReference>
<dbReference type="InterPro" id="IPR001100">
    <property type="entry name" value="Pyr_nuc-diS_OxRdtase"/>
</dbReference>
<dbReference type="GeneID" id="61073204"/>
<dbReference type="InterPro" id="IPR006258">
    <property type="entry name" value="Lipoamide_DH"/>
</dbReference>
<evidence type="ECO:0000259" key="15">
    <source>
        <dbReference type="Pfam" id="PF02852"/>
    </source>
</evidence>
<dbReference type="Proteomes" id="UP000181969">
    <property type="component" value="Unassembled WGS sequence"/>
</dbReference>
<keyword evidence="8" id="KW-1015">Disulfide bond</keyword>
<dbReference type="InterPro" id="IPR050151">
    <property type="entry name" value="Class-I_Pyr_Nuc-Dis_Oxidored"/>
</dbReference>
<feature type="binding site" evidence="12">
    <location>
        <position position="319"/>
    </location>
    <ligand>
        <name>FAD</name>
        <dbReference type="ChEBI" id="CHEBI:57692"/>
    </ligand>
</feature>
<evidence type="ECO:0000256" key="3">
    <source>
        <dbReference type="ARBA" id="ARBA00016961"/>
    </source>
</evidence>
<feature type="binding site" evidence="12">
    <location>
        <position position="211"/>
    </location>
    <ligand>
        <name>NAD(+)</name>
        <dbReference type="ChEBI" id="CHEBI:57540"/>
    </ligand>
</feature>
<evidence type="ECO:0000256" key="14">
    <source>
        <dbReference type="RuleBase" id="RU003692"/>
    </source>
</evidence>
<dbReference type="RefSeq" id="WP_003133585.1">
    <property type="nucleotide sequence ID" value="NZ_AP026069.1"/>
</dbReference>
<comment type="similarity">
    <text evidence="1 14">Belongs to the class-I pyridine nucleotide-disulfide oxidoreductase family.</text>
</comment>
<dbReference type="SUPFAM" id="SSF51905">
    <property type="entry name" value="FAD/NAD(P)-binding domain"/>
    <property type="match status" value="1"/>
</dbReference>
<evidence type="ECO:0000256" key="4">
    <source>
        <dbReference type="ARBA" id="ARBA00022630"/>
    </source>
</evidence>
<feature type="disulfide bond" description="Redox-active" evidence="13">
    <location>
        <begin position="47"/>
        <end position="52"/>
    </location>
</feature>
<dbReference type="InterPro" id="IPR004099">
    <property type="entry name" value="Pyr_nucl-diS_OxRdtase_dimer"/>
</dbReference>
<evidence type="ECO:0000313" key="20">
    <source>
        <dbReference type="Proteomes" id="UP000181969"/>
    </source>
</evidence>
<evidence type="ECO:0000256" key="9">
    <source>
        <dbReference type="ARBA" id="ARBA00023284"/>
    </source>
</evidence>
<dbReference type="GO" id="GO:0006103">
    <property type="term" value="P:2-oxoglutarate metabolic process"/>
    <property type="evidence" value="ECO:0007669"/>
    <property type="project" value="TreeGrafter"/>
</dbReference>
<dbReference type="PRINTS" id="PR00368">
    <property type="entry name" value="FADPNR"/>
</dbReference>
<feature type="active site" description="Proton acceptor" evidence="11">
    <location>
        <position position="452"/>
    </location>
</feature>
<dbReference type="EMBL" id="JARYTV010000003">
    <property type="protein sequence ID" value="MDH7959708.1"/>
    <property type="molecule type" value="Genomic_DNA"/>
</dbReference>
<proteinExistence type="inferred from homology"/>
<sequence>MVVGAQATEVDTVVIGSGPGGYVAAIRAAELGKKVVVIEKDNVGGVCLNIGCIPSKALINVGHHYQDALKQEAGKSPFGLSNGEVNLDWAAAQSWKDEKVVKQLTGGIAMLLKKHKIELIKGTAEFIDNETINVEQEDGFQLLNFQNAIIATGSRPIEIPSFPYGGRIIDSTGALNLKEIPKHLIIVGGGVIGSELGGAYRMLGSKITIVEGLDHILNGFDKEMSDIIANRVKTAGSEIYTSAMAKSATQTDTDVTLTFEVDGKEQTVTGDYLLVSVGRRPNTDMLGLNNTDVKLTDRGLIEVDDSFQTSVPHIYAIGDVVPGPMLAHKASFQAKIAAAAIAGGEDAVDLHIALPAVAYTTTELATVGETPESVKDRMDQVKISKFPFAANGRAISMDDTTGFIRLITENKEGAVIGAQIVGPGASDLISGLALAIENGLTSKDISLTIQPHPTLGEAIMDTAEIADGLPIHV</sequence>
<feature type="domain" description="FAD/NAD(P)-binding" evidence="16">
    <location>
        <begin position="11"/>
        <end position="334"/>
    </location>
</feature>
<gene>
    <name evidence="17" type="primary">lpdA</name>
    <name evidence="19" type="ORF">PWF74_09590</name>
    <name evidence="17" type="ORF">QHR29_04435</name>
    <name evidence="18" type="ORF">SAMN05216438_11030</name>
</gene>
<evidence type="ECO:0000313" key="17">
    <source>
        <dbReference type="EMBL" id="MDH7959708.1"/>
    </source>
</evidence>
<reference evidence="17" key="3">
    <citation type="submission" date="2023-04" db="EMBL/GenBank/DDBJ databases">
        <title>Genomic analysis of Lactococcus garvieae isolates.</title>
        <authorList>
            <person name="Zhanghang C."/>
        </authorList>
    </citation>
    <scope>NUCLEOTIDE SEQUENCE</scope>
    <source>
        <strain evidence="17">ZB-1</strain>
    </source>
</reference>
<evidence type="ECO:0000313" key="18">
    <source>
        <dbReference type="EMBL" id="SFL44665.1"/>
    </source>
</evidence>
<dbReference type="SUPFAM" id="SSF55424">
    <property type="entry name" value="FAD/NAD-linked reductases, dimerisation (C-terminal) domain"/>
    <property type="match status" value="1"/>
</dbReference>
<keyword evidence="4 14" id="KW-0285">Flavoprotein</keyword>
<dbReference type="PANTHER" id="PTHR22912">
    <property type="entry name" value="DISULFIDE OXIDOREDUCTASE"/>
    <property type="match status" value="1"/>
</dbReference>
<evidence type="ECO:0000313" key="19">
    <source>
        <dbReference type="EMBL" id="WEA13719.1"/>
    </source>
</evidence>
<dbReference type="PRINTS" id="PR00411">
    <property type="entry name" value="PNDRDTASEI"/>
</dbReference>
<dbReference type="InterPro" id="IPR016156">
    <property type="entry name" value="FAD/NAD-linked_Rdtase_dimer_sf"/>
</dbReference>
<evidence type="ECO:0000256" key="8">
    <source>
        <dbReference type="ARBA" id="ARBA00023157"/>
    </source>
</evidence>
<dbReference type="AlphaFoldDB" id="A0A1I4HR69"/>
<reference evidence="19" key="2">
    <citation type="submission" date="2023-02" db="EMBL/GenBank/DDBJ databases">
        <title>Comparative genomics and fermentation flavor characterization of five lactic acid bacteria reveal flavor biosynthesis metabolic pathways in fermented muskmelon puree.</title>
        <authorList>
            <person name="Yuan L."/>
            <person name="Li M."/>
            <person name="Xu X."/>
            <person name="Lao F."/>
            <person name="Wu J."/>
        </authorList>
    </citation>
    <scope>NUCLEOTIDE SEQUENCE</scope>
    <source>
        <strain evidence="19">Pa-2</strain>
    </source>
</reference>
<evidence type="ECO:0000256" key="7">
    <source>
        <dbReference type="ARBA" id="ARBA00023027"/>
    </source>
</evidence>
<dbReference type="OrthoDB" id="9800167at2"/>
<evidence type="ECO:0000256" key="6">
    <source>
        <dbReference type="ARBA" id="ARBA00023002"/>
    </source>
</evidence>
<evidence type="ECO:0000256" key="2">
    <source>
        <dbReference type="ARBA" id="ARBA00012608"/>
    </source>
</evidence>
<evidence type="ECO:0000259" key="16">
    <source>
        <dbReference type="Pfam" id="PF07992"/>
    </source>
</evidence>
<dbReference type="FunFam" id="3.30.390.30:FF:000001">
    <property type="entry name" value="Dihydrolipoyl dehydrogenase"/>
    <property type="match status" value="1"/>
</dbReference>
<dbReference type="PROSITE" id="PS00076">
    <property type="entry name" value="PYRIDINE_REDOX_1"/>
    <property type="match status" value="1"/>
</dbReference>
<comment type="cofactor">
    <cofactor evidence="12 14">
        <name>FAD</name>
        <dbReference type="ChEBI" id="CHEBI:57692"/>
    </cofactor>
    <text evidence="12 14">Binds 1 FAD per subunit.</text>
</comment>
<reference evidence="18 20" key="1">
    <citation type="submission" date="2016-10" db="EMBL/GenBank/DDBJ databases">
        <authorList>
            <person name="de Groot N.N."/>
        </authorList>
    </citation>
    <scope>NUCLEOTIDE SEQUENCE [LARGE SCALE GENOMIC DNA]</scope>
    <source>
        <strain evidence="18 20">M79</strain>
    </source>
</reference>
<dbReference type="EC" id="1.8.1.4" evidence="2 14"/>
<dbReference type="Pfam" id="PF02852">
    <property type="entry name" value="Pyr_redox_dim"/>
    <property type="match status" value="1"/>
</dbReference>
<feature type="binding site" evidence="12">
    <location>
        <begin position="152"/>
        <end position="154"/>
    </location>
    <ligand>
        <name>FAD</name>
        <dbReference type="ChEBI" id="CHEBI:57692"/>
    </ligand>
</feature>
<accession>A0A1I4HR69</accession>
<dbReference type="Gene3D" id="3.30.390.30">
    <property type="match status" value="1"/>
</dbReference>
<dbReference type="Proteomes" id="UP001157396">
    <property type="component" value="Unassembled WGS sequence"/>
</dbReference>
<keyword evidence="9 14" id="KW-0676">Redox-active center</keyword>
<dbReference type="OMA" id="CAQLGMK"/>
<dbReference type="NCBIfam" id="TIGR01350">
    <property type="entry name" value="lipoamide_DH"/>
    <property type="match status" value="1"/>
</dbReference>
<evidence type="ECO:0000256" key="13">
    <source>
        <dbReference type="PIRSR" id="PIRSR000350-4"/>
    </source>
</evidence>
<dbReference type="InterPro" id="IPR036188">
    <property type="entry name" value="FAD/NAD-bd_sf"/>
</dbReference>
<keyword evidence="6 14" id="KW-0560">Oxidoreductase</keyword>
<dbReference type="GO" id="GO:0004148">
    <property type="term" value="F:dihydrolipoyl dehydrogenase (NADH) activity"/>
    <property type="evidence" value="ECO:0007669"/>
    <property type="project" value="UniProtKB-EC"/>
</dbReference>
<keyword evidence="12" id="KW-0547">Nucleotide-binding</keyword>
<feature type="binding site" evidence="12">
    <location>
        <begin position="325"/>
        <end position="328"/>
    </location>
    <ligand>
        <name>FAD</name>
        <dbReference type="ChEBI" id="CHEBI:57692"/>
    </ligand>
</feature>
<evidence type="ECO:0000256" key="10">
    <source>
        <dbReference type="ARBA" id="ARBA00049187"/>
    </source>
</evidence>
<dbReference type="Proteomes" id="UP001217324">
    <property type="component" value="Chromosome"/>
</dbReference>
<evidence type="ECO:0000256" key="12">
    <source>
        <dbReference type="PIRSR" id="PIRSR000350-3"/>
    </source>
</evidence>
<feature type="binding site" evidence="12">
    <location>
        <position position="56"/>
    </location>
    <ligand>
        <name>FAD</name>
        <dbReference type="ChEBI" id="CHEBI:57692"/>
    </ligand>
</feature>
<dbReference type="EMBL" id="FOTJ01000010">
    <property type="protein sequence ID" value="SFL44665.1"/>
    <property type="molecule type" value="Genomic_DNA"/>
</dbReference>
<comment type="miscellaneous">
    <text evidence="14">The active site is a redox-active disulfide bond.</text>
</comment>
<dbReference type="PANTHER" id="PTHR22912:SF160">
    <property type="entry name" value="DIHYDROLIPOYL DEHYDROGENASE"/>
    <property type="match status" value="1"/>
</dbReference>
<dbReference type="Gene3D" id="3.50.50.60">
    <property type="entry name" value="FAD/NAD(P)-binding domain"/>
    <property type="match status" value="2"/>
</dbReference>
<comment type="catalytic activity">
    <reaction evidence="10 14">
        <text>N(6)-[(R)-dihydrolipoyl]-L-lysyl-[protein] + NAD(+) = N(6)-[(R)-lipoyl]-L-lysyl-[protein] + NADH + H(+)</text>
        <dbReference type="Rhea" id="RHEA:15045"/>
        <dbReference type="Rhea" id="RHEA-COMP:10474"/>
        <dbReference type="Rhea" id="RHEA-COMP:10475"/>
        <dbReference type="ChEBI" id="CHEBI:15378"/>
        <dbReference type="ChEBI" id="CHEBI:57540"/>
        <dbReference type="ChEBI" id="CHEBI:57945"/>
        <dbReference type="ChEBI" id="CHEBI:83099"/>
        <dbReference type="ChEBI" id="CHEBI:83100"/>
        <dbReference type="EC" id="1.8.1.4"/>
    </reaction>
</comment>
<evidence type="ECO:0000256" key="11">
    <source>
        <dbReference type="PIRSR" id="PIRSR000350-2"/>
    </source>
</evidence>
<dbReference type="Pfam" id="PF07992">
    <property type="entry name" value="Pyr_redox_2"/>
    <property type="match status" value="1"/>
</dbReference>
<feature type="binding site" evidence="12">
    <location>
        <begin position="188"/>
        <end position="195"/>
    </location>
    <ligand>
        <name>NAD(+)</name>
        <dbReference type="ChEBI" id="CHEBI:57540"/>
    </ligand>
</feature>
<keyword evidence="5 12" id="KW-0274">FAD</keyword>
<evidence type="ECO:0000256" key="1">
    <source>
        <dbReference type="ARBA" id="ARBA00007532"/>
    </source>
</evidence>
<organism evidence="18 20">
    <name type="scientific">Lactococcus garvieae</name>
    <dbReference type="NCBI Taxonomy" id="1363"/>
    <lineage>
        <taxon>Bacteria</taxon>
        <taxon>Bacillati</taxon>
        <taxon>Bacillota</taxon>
        <taxon>Bacilli</taxon>
        <taxon>Lactobacillales</taxon>
        <taxon>Streptococcaceae</taxon>
        <taxon>Lactococcus</taxon>
    </lineage>
</organism>
<feature type="domain" description="Pyridine nucleotide-disulphide oxidoreductase dimerisation" evidence="15">
    <location>
        <begin position="355"/>
        <end position="461"/>
    </location>
</feature>
<protein>
    <recommendedName>
        <fullName evidence="3 14">Dihydrolipoyl dehydrogenase</fullName>
        <ecNumber evidence="2 14">1.8.1.4</ecNumber>
    </recommendedName>
</protein>